<dbReference type="PANTHER" id="PTHR43335:SF11">
    <property type="entry name" value="ABC TRANSPORTER RELATED"/>
    <property type="match status" value="1"/>
</dbReference>
<evidence type="ECO:0000259" key="5">
    <source>
        <dbReference type="PROSITE" id="PS50893"/>
    </source>
</evidence>
<evidence type="ECO:0000313" key="7">
    <source>
        <dbReference type="Proteomes" id="UP000031950"/>
    </source>
</evidence>
<dbReference type="InterPro" id="IPR017871">
    <property type="entry name" value="ABC_transporter-like_CS"/>
</dbReference>
<evidence type="ECO:0000256" key="2">
    <source>
        <dbReference type="ARBA" id="ARBA00022448"/>
    </source>
</evidence>
<keyword evidence="7" id="KW-1185">Reference proteome</keyword>
<comment type="similarity">
    <text evidence="1">Belongs to the ABC transporter superfamily.</text>
</comment>
<evidence type="ECO:0000313" key="6">
    <source>
        <dbReference type="EMBL" id="KIL42902.1"/>
    </source>
</evidence>
<dbReference type="PANTHER" id="PTHR43335">
    <property type="entry name" value="ABC TRANSPORTER, ATP-BINDING PROTEIN"/>
    <property type="match status" value="1"/>
</dbReference>
<dbReference type="PATRIC" id="fig|135826.4.peg.3509"/>
<dbReference type="InterPro" id="IPR003439">
    <property type="entry name" value="ABC_transporter-like_ATP-bd"/>
</dbReference>
<dbReference type="Gene3D" id="3.40.50.300">
    <property type="entry name" value="P-loop containing nucleotide triphosphate hydrolases"/>
    <property type="match status" value="1"/>
</dbReference>
<organism evidence="6 7">
    <name type="scientific">Jeotgalibacillus alimentarius</name>
    <dbReference type="NCBI Taxonomy" id="135826"/>
    <lineage>
        <taxon>Bacteria</taxon>
        <taxon>Bacillati</taxon>
        <taxon>Bacillota</taxon>
        <taxon>Bacilli</taxon>
        <taxon>Bacillales</taxon>
        <taxon>Caryophanaceae</taxon>
        <taxon>Jeotgalibacillus</taxon>
    </lineage>
</organism>
<dbReference type="SUPFAM" id="SSF52540">
    <property type="entry name" value="P-loop containing nucleoside triphosphate hydrolases"/>
    <property type="match status" value="1"/>
</dbReference>
<keyword evidence="4" id="KW-0067">ATP-binding</keyword>
<comment type="caution">
    <text evidence="6">The sequence shown here is derived from an EMBL/GenBank/DDBJ whole genome shotgun (WGS) entry which is preliminary data.</text>
</comment>
<dbReference type="PROSITE" id="PS00211">
    <property type="entry name" value="ABC_TRANSPORTER_1"/>
    <property type="match status" value="1"/>
</dbReference>
<gene>
    <name evidence="6" type="ORF">KP77_35320</name>
</gene>
<dbReference type="EMBL" id="JXRQ01000030">
    <property type="protein sequence ID" value="KIL42902.1"/>
    <property type="molecule type" value="Genomic_DNA"/>
</dbReference>
<dbReference type="STRING" id="135826.KP77_35320"/>
<dbReference type="OrthoDB" id="9804819at2"/>
<evidence type="ECO:0000256" key="3">
    <source>
        <dbReference type="ARBA" id="ARBA00022741"/>
    </source>
</evidence>
<protein>
    <recommendedName>
        <fullName evidence="5">ABC transporter domain-containing protein</fullName>
    </recommendedName>
</protein>
<keyword evidence="2" id="KW-0813">Transport</keyword>
<dbReference type="GO" id="GO:0016887">
    <property type="term" value="F:ATP hydrolysis activity"/>
    <property type="evidence" value="ECO:0007669"/>
    <property type="project" value="InterPro"/>
</dbReference>
<feature type="domain" description="ABC transporter" evidence="5">
    <location>
        <begin position="2"/>
        <end position="226"/>
    </location>
</feature>
<dbReference type="SMART" id="SM00382">
    <property type="entry name" value="AAA"/>
    <property type="match status" value="1"/>
</dbReference>
<dbReference type="InterPro" id="IPR003593">
    <property type="entry name" value="AAA+_ATPase"/>
</dbReference>
<evidence type="ECO:0000256" key="1">
    <source>
        <dbReference type="ARBA" id="ARBA00005417"/>
    </source>
</evidence>
<accession>A0A0C2V1F5</accession>
<dbReference type="AlphaFoldDB" id="A0A0C2V1F5"/>
<dbReference type="RefSeq" id="WP_041124006.1">
    <property type="nucleotide sequence ID" value="NZ_JXRQ01000030.1"/>
</dbReference>
<dbReference type="InterPro" id="IPR027417">
    <property type="entry name" value="P-loop_NTPase"/>
</dbReference>
<name>A0A0C2V1F5_9BACL</name>
<keyword evidence="3" id="KW-0547">Nucleotide-binding</keyword>
<reference evidence="6 7" key="1">
    <citation type="submission" date="2015-01" db="EMBL/GenBank/DDBJ databases">
        <title>Genome sequence of Jeotgalibacillus alimentarius.</title>
        <authorList>
            <person name="Goh K.M."/>
            <person name="Chan K.-G."/>
            <person name="Yaakop A.S."/>
            <person name="Ee R."/>
            <person name="Gan H.M."/>
            <person name="Chan C.S."/>
        </authorList>
    </citation>
    <scope>NUCLEOTIDE SEQUENCE [LARGE SCALE GENOMIC DNA]</scope>
    <source>
        <strain evidence="6 7">YKJ-13</strain>
    </source>
</reference>
<dbReference type="Proteomes" id="UP000031950">
    <property type="component" value="Unassembled WGS sequence"/>
</dbReference>
<sequence>MITVNNLTKTFGSFTAVDQLSFTLTAGRTTALVGPNGAGKTTALHMISGLSKPTSGSITFEESSADPRQHIGFLPQYPSFFNWMTAKEYLVFSGRLGKKSKSESQKKTAELLERVGLAEHANKKIGGFSGGMKQRLGIAQALIHSPKLLLLDEPVSALDPTGRKEVMTLLNELKSEMTILYSTHVLHDAQVLCDDVLMMNQGRKVLFDSIGQVYRQFERPEMVIRSDEAINHWVQSLKERYPDLTIEETETTARIKGREIKELRTLLLKEALDYHLPLRSLEVGTASLEDVFHEVMKK</sequence>
<dbReference type="Pfam" id="PF00005">
    <property type="entry name" value="ABC_tran"/>
    <property type="match status" value="1"/>
</dbReference>
<dbReference type="CDD" id="cd03230">
    <property type="entry name" value="ABC_DR_subfamily_A"/>
    <property type="match status" value="1"/>
</dbReference>
<proteinExistence type="inferred from homology"/>
<dbReference type="GO" id="GO:0005524">
    <property type="term" value="F:ATP binding"/>
    <property type="evidence" value="ECO:0007669"/>
    <property type="project" value="UniProtKB-KW"/>
</dbReference>
<dbReference type="PROSITE" id="PS50893">
    <property type="entry name" value="ABC_TRANSPORTER_2"/>
    <property type="match status" value="1"/>
</dbReference>
<evidence type="ECO:0000256" key="4">
    <source>
        <dbReference type="ARBA" id="ARBA00022840"/>
    </source>
</evidence>